<proteinExistence type="inferred from homology"/>
<protein>
    <recommendedName>
        <fullName evidence="9">4,4'-diaponeurosporenoate glycosyltransferase</fullName>
    </recommendedName>
</protein>
<evidence type="ECO:0000256" key="1">
    <source>
        <dbReference type="ARBA" id="ARBA00004236"/>
    </source>
</evidence>
<evidence type="ECO:0000256" key="4">
    <source>
        <dbReference type="ARBA" id="ARBA00022679"/>
    </source>
</evidence>
<gene>
    <name evidence="11" type="ORF">FRE64_01370</name>
</gene>
<dbReference type="GO" id="GO:0005886">
    <property type="term" value="C:plasma membrane"/>
    <property type="evidence" value="ECO:0007669"/>
    <property type="project" value="UniProtKB-SubCell"/>
</dbReference>
<dbReference type="SUPFAM" id="SSF53448">
    <property type="entry name" value="Nucleotide-diphospho-sugar transferases"/>
    <property type="match status" value="1"/>
</dbReference>
<dbReference type="OrthoDB" id="9810303at2"/>
<dbReference type="InterPro" id="IPR029044">
    <property type="entry name" value="Nucleotide-diphossugar_trans"/>
</dbReference>
<dbReference type="Pfam" id="PF00535">
    <property type="entry name" value="Glycos_transf_2"/>
    <property type="match status" value="1"/>
</dbReference>
<sequence>MESIYLSVILPVLNEENAIAQTLLSLETPGVEVILVDGGSTDQTVEIAQKLGIKVIVSPESGRGVQMNIGANHASADTLLFLHADTHLPPNYPQLIQETLDQPQTVAGAFLLKINSKNKLLRIVEKGVNARSRFLQMPYGDQGIFLKKETFNQSGGFPLLPVMEDFQFIKCLKKQGKIRLASASVLTSARRWEKVGVIKTTLINQMIIIGYFFGISPSKLNKWYRQSGN</sequence>
<keyword evidence="5" id="KW-0472">Membrane</keyword>
<comment type="subcellular location">
    <subcellularLocation>
        <location evidence="1">Cell membrane</location>
    </subcellularLocation>
</comment>
<comment type="pathway">
    <text evidence="7">Carotenoid biosynthesis; staphyloxanthin biosynthesis; staphyloxanthin from farnesyl diphosphate: step 4/5.</text>
</comment>
<evidence type="ECO:0000313" key="12">
    <source>
        <dbReference type="Proteomes" id="UP000318453"/>
    </source>
</evidence>
<comment type="similarity">
    <text evidence="8">Belongs to the glycosyltransferase 2 family. CrtQ subfamily.</text>
</comment>
<keyword evidence="3" id="KW-0328">Glycosyltransferase</keyword>
<dbReference type="CDD" id="cd02522">
    <property type="entry name" value="GT_2_like_a"/>
    <property type="match status" value="1"/>
</dbReference>
<keyword evidence="4 11" id="KW-0808">Transferase</keyword>
<evidence type="ECO:0000313" key="11">
    <source>
        <dbReference type="EMBL" id="QDZ38710.1"/>
    </source>
</evidence>
<evidence type="ECO:0000256" key="8">
    <source>
        <dbReference type="ARBA" id="ARBA00038120"/>
    </source>
</evidence>
<dbReference type="PANTHER" id="PTHR43646">
    <property type="entry name" value="GLYCOSYLTRANSFERASE"/>
    <property type="match status" value="1"/>
</dbReference>
<evidence type="ECO:0000256" key="6">
    <source>
        <dbReference type="ARBA" id="ARBA00037281"/>
    </source>
</evidence>
<evidence type="ECO:0000256" key="3">
    <source>
        <dbReference type="ARBA" id="ARBA00022676"/>
    </source>
</evidence>
<evidence type="ECO:0000256" key="5">
    <source>
        <dbReference type="ARBA" id="ARBA00023136"/>
    </source>
</evidence>
<name>A0A5B8NK22_9CHRO</name>
<reference evidence="11" key="1">
    <citation type="submission" date="2019-08" db="EMBL/GenBank/DDBJ databases">
        <title>Carotenoids and Carotenoid Binding Proteins in the Halophilic Cyanobacterium Euhalothece sp. ZM00.</title>
        <authorList>
            <person name="Cho S.M."/>
            <person name="Song J.Y."/>
            <person name="Park Y.-I."/>
        </authorList>
    </citation>
    <scope>NUCLEOTIDE SEQUENCE [LARGE SCALE GENOMIC DNA]</scope>
    <source>
        <strain evidence="11">Z-M001</strain>
    </source>
</reference>
<feature type="domain" description="Glycosyltransferase 2-like" evidence="10">
    <location>
        <begin position="7"/>
        <end position="133"/>
    </location>
</feature>
<dbReference type="NCBIfam" id="TIGR04283">
    <property type="entry name" value="glyco_like_mftF"/>
    <property type="match status" value="1"/>
</dbReference>
<dbReference type="Gene3D" id="3.90.550.10">
    <property type="entry name" value="Spore Coat Polysaccharide Biosynthesis Protein SpsA, Chain A"/>
    <property type="match status" value="1"/>
</dbReference>
<accession>A0A5B8NK22</accession>
<dbReference type="Proteomes" id="UP000318453">
    <property type="component" value="Chromosome"/>
</dbReference>
<dbReference type="RefSeq" id="WP_146294321.1">
    <property type="nucleotide sequence ID" value="NZ_CP042326.1"/>
</dbReference>
<dbReference type="PANTHER" id="PTHR43646:SF2">
    <property type="entry name" value="GLYCOSYLTRANSFERASE 2-LIKE DOMAIN-CONTAINING PROTEIN"/>
    <property type="match status" value="1"/>
</dbReference>
<dbReference type="KEGG" id="enn:FRE64_01370"/>
<dbReference type="AlphaFoldDB" id="A0A5B8NK22"/>
<keyword evidence="2" id="KW-1003">Cell membrane</keyword>
<dbReference type="InterPro" id="IPR001173">
    <property type="entry name" value="Glyco_trans_2-like"/>
</dbReference>
<evidence type="ECO:0000259" key="10">
    <source>
        <dbReference type="Pfam" id="PF00535"/>
    </source>
</evidence>
<evidence type="ECO:0000256" key="2">
    <source>
        <dbReference type="ARBA" id="ARBA00022475"/>
    </source>
</evidence>
<comment type="function">
    <text evidence="6">Catalyzes the glycosylation of 4,4'-diaponeurosporenoate, i.e. the esterification of glucose at the C1'' position with the carboxyl group of 4,4'-diaponeurosporenic acid, to form glycosyl-4,4'-diaponeurosporenoate. This is a step in the biosynthesis of staphyloxanthin, an orange pigment present in most staphylococci strains.</text>
</comment>
<keyword evidence="12" id="KW-1185">Reference proteome</keyword>
<dbReference type="EMBL" id="CP042326">
    <property type="protein sequence ID" value="QDZ38710.1"/>
    <property type="molecule type" value="Genomic_DNA"/>
</dbReference>
<organism evidence="11 12">
    <name type="scientific">Euhalothece natronophila Z-M001</name>
    <dbReference type="NCBI Taxonomy" id="522448"/>
    <lineage>
        <taxon>Bacteria</taxon>
        <taxon>Bacillati</taxon>
        <taxon>Cyanobacteriota</taxon>
        <taxon>Cyanophyceae</taxon>
        <taxon>Oscillatoriophycideae</taxon>
        <taxon>Chroococcales</taxon>
        <taxon>Halothecacae</taxon>
        <taxon>Halothece cluster</taxon>
        <taxon>Euhalothece</taxon>
    </lineage>
</organism>
<evidence type="ECO:0000256" key="7">
    <source>
        <dbReference type="ARBA" id="ARBA00037904"/>
    </source>
</evidence>
<dbReference type="InterPro" id="IPR026461">
    <property type="entry name" value="Trfase_2_rSAM/seldom_assoc"/>
</dbReference>
<evidence type="ECO:0000256" key="9">
    <source>
        <dbReference type="ARBA" id="ARBA00040345"/>
    </source>
</evidence>
<dbReference type="GO" id="GO:0016757">
    <property type="term" value="F:glycosyltransferase activity"/>
    <property type="evidence" value="ECO:0007669"/>
    <property type="project" value="UniProtKB-KW"/>
</dbReference>